<evidence type="ECO:0000256" key="2">
    <source>
        <dbReference type="ARBA" id="ARBA00023125"/>
    </source>
</evidence>
<dbReference type="Gene3D" id="1.10.10.60">
    <property type="entry name" value="Homeodomain-like"/>
    <property type="match status" value="1"/>
</dbReference>
<keyword evidence="1" id="KW-0805">Transcription regulation</keyword>
<reference evidence="5 6" key="1">
    <citation type="submission" date="2018-09" db="EMBL/GenBank/DDBJ databases">
        <authorList>
            <person name="Grouzdev D.S."/>
            <person name="Krutkina M.S."/>
        </authorList>
    </citation>
    <scope>NUCLEOTIDE SEQUENCE [LARGE SCALE GENOMIC DNA]</scope>
    <source>
        <strain evidence="5 6">RmlP001</strain>
    </source>
</reference>
<name>A0A4Q2RLW9_9HYPH</name>
<keyword evidence="6" id="KW-1185">Reference proteome</keyword>
<sequence>MSPSVLERLDFEVGDRQGFGAYHDLYASGSTVSRVAGPFSASIAGFRLPGLLLFDRQITGASHRRDAARVRTDGFDHFVLQILRSGRMGAGVPGDEKWMGAGDAVLFDTTLPQATVVERADYITLSLAREQLAVLLPEARSLHGTILPRAAVGLLGDFAHSLIRHSTRLGPEVTLRSGAFVAEMLAGAVAAVTGPRDAQEDALALQLFRARSFIEAHLHDPTLDAGRIAIALGLSRSTLYRAFAPLDGVARQITIHRLKTLRAALRSDRETRSIAALCYAVGFSSESQGNRAFRAAFGVAPGQFRREARAAAALNASRSLAARLARWPSEVSR</sequence>
<dbReference type="AlphaFoldDB" id="A0A4Q2RLW9"/>
<dbReference type="GO" id="GO:0003700">
    <property type="term" value="F:DNA-binding transcription factor activity"/>
    <property type="evidence" value="ECO:0007669"/>
    <property type="project" value="InterPro"/>
</dbReference>
<dbReference type="InterPro" id="IPR018060">
    <property type="entry name" value="HTH_AraC"/>
</dbReference>
<evidence type="ECO:0000256" key="3">
    <source>
        <dbReference type="ARBA" id="ARBA00023163"/>
    </source>
</evidence>
<dbReference type="SUPFAM" id="SSF46689">
    <property type="entry name" value="Homeodomain-like"/>
    <property type="match status" value="1"/>
</dbReference>
<dbReference type="Proteomes" id="UP000289411">
    <property type="component" value="Unassembled WGS sequence"/>
</dbReference>
<dbReference type="InterPro" id="IPR009057">
    <property type="entry name" value="Homeodomain-like_sf"/>
</dbReference>
<evidence type="ECO:0000313" key="6">
    <source>
        <dbReference type="Proteomes" id="UP000289411"/>
    </source>
</evidence>
<keyword evidence="2" id="KW-0238">DNA-binding</keyword>
<protein>
    <submittedName>
        <fullName evidence="5">Helix-turn-helix domain-containing protein</fullName>
    </submittedName>
</protein>
<comment type="caution">
    <text evidence="5">The sequence shown here is derived from an EMBL/GenBank/DDBJ whole genome shotgun (WGS) entry which is preliminary data.</text>
</comment>
<accession>A0A4Q2RLW9</accession>
<evidence type="ECO:0000259" key="4">
    <source>
        <dbReference type="PROSITE" id="PS01124"/>
    </source>
</evidence>
<dbReference type="InterPro" id="IPR050204">
    <property type="entry name" value="AraC_XylS_family_regulators"/>
</dbReference>
<dbReference type="RefSeq" id="WP_245496336.1">
    <property type="nucleotide sequence ID" value="NZ_QYBC01000001.1"/>
</dbReference>
<proteinExistence type="predicted"/>
<keyword evidence="3" id="KW-0804">Transcription</keyword>
<dbReference type="PANTHER" id="PTHR46796:SF6">
    <property type="entry name" value="ARAC SUBFAMILY"/>
    <property type="match status" value="1"/>
</dbReference>
<dbReference type="SMART" id="SM00342">
    <property type="entry name" value="HTH_ARAC"/>
    <property type="match status" value="1"/>
</dbReference>
<evidence type="ECO:0000313" key="5">
    <source>
        <dbReference type="EMBL" id="RYB07851.1"/>
    </source>
</evidence>
<organism evidence="5 6">
    <name type="scientific">Lichenibacterium ramalinae</name>
    <dbReference type="NCBI Taxonomy" id="2316527"/>
    <lineage>
        <taxon>Bacteria</taxon>
        <taxon>Pseudomonadati</taxon>
        <taxon>Pseudomonadota</taxon>
        <taxon>Alphaproteobacteria</taxon>
        <taxon>Hyphomicrobiales</taxon>
        <taxon>Lichenihabitantaceae</taxon>
        <taxon>Lichenibacterium</taxon>
    </lineage>
</organism>
<dbReference type="GO" id="GO:0043565">
    <property type="term" value="F:sequence-specific DNA binding"/>
    <property type="evidence" value="ECO:0007669"/>
    <property type="project" value="InterPro"/>
</dbReference>
<reference evidence="5 6" key="2">
    <citation type="submission" date="2019-02" db="EMBL/GenBank/DDBJ databases">
        <title>'Lichenibacterium ramalinii' gen. nov. sp. nov., 'Lichenibacterium minor' gen. nov. sp. nov.</title>
        <authorList>
            <person name="Pankratov T."/>
        </authorList>
    </citation>
    <scope>NUCLEOTIDE SEQUENCE [LARGE SCALE GENOMIC DNA]</scope>
    <source>
        <strain evidence="5 6">RmlP001</strain>
    </source>
</reference>
<evidence type="ECO:0000256" key="1">
    <source>
        <dbReference type="ARBA" id="ARBA00023015"/>
    </source>
</evidence>
<dbReference type="PANTHER" id="PTHR46796">
    <property type="entry name" value="HTH-TYPE TRANSCRIPTIONAL ACTIVATOR RHAS-RELATED"/>
    <property type="match status" value="1"/>
</dbReference>
<dbReference type="EMBL" id="QYBC01000001">
    <property type="protein sequence ID" value="RYB07851.1"/>
    <property type="molecule type" value="Genomic_DNA"/>
</dbReference>
<feature type="domain" description="HTH araC/xylS-type" evidence="4">
    <location>
        <begin position="208"/>
        <end position="307"/>
    </location>
</feature>
<dbReference type="Pfam" id="PF12833">
    <property type="entry name" value="HTH_18"/>
    <property type="match status" value="1"/>
</dbReference>
<gene>
    <name evidence="5" type="ORF">D3272_01655</name>
</gene>
<dbReference type="PROSITE" id="PS01124">
    <property type="entry name" value="HTH_ARAC_FAMILY_2"/>
    <property type="match status" value="1"/>
</dbReference>